<protein>
    <submittedName>
        <fullName evidence="1">Uncharacterized protein</fullName>
    </submittedName>
</protein>
<sequence>MKMEATVVFMFMKPTGDSFPGNCSISPGDRNANRAVAINGAAQLCISSYKDQNQKENKEKEESFEERKVGIWLGEE</sequence>
<name>A0A1J3JYP5_NOCCA</name>
<dbReference type="EMBL" id="GEVM01008424">
    <property type="protein sequence ID" value="JAU97514.1"/>
    <property type="molecule type" value="Transcribed_RNA"/>
</dbReference>
<proteinExistence type="predicted"/>
<dbReference type="AlphaFoldDB" id="A0A1J3JYP5"/>
<gene>
    <name evidence="1" type="ORF">MP_TR23867_c0_g1_i1_g.69575</name>
</gene>
<accession>A0A1J3JYP5</accession>
<reference evidence="1" key="1">
    <citation type="submission" date="2016-07" db="EMBL/GenBank/DDBJ databases">
        <title>De novo transcriptome assembly of four accessions of the metal hyperaccumulator plant Noccaea caerulescens.</title>
        <authorList>
            <person name="Blande D."/>
            <person name="Halimaa P."/>
            <person name="Tervahauta A.I."/>
            <person name="Aarts M.G."/>
            <person name="Karenlampi S.O."/>
        </authorList>
    </citation>
    <scope>NUCLEOTIDE SEQUENCE</scope>
</reference>
<evidence type="ECO:0000313" key="1">
    <source>
        <dbReference type="EMBL" id="JAU97514.1"/>
    </source>
</evidence>
<organism evidence="1">
    <name type="scientific">Noccaea caerulescens</name>
    <name type="common">Alpine penny-cress</name>
    <name type="synonym">Thlaspi caerulescens</name>
    <dbReference type="NCBI Taxonomy" id="107243"/>
    <lineage>
        <taxon>Eukaryota</taxon>
        <taxon>Viridiplantae</taxon>
        <taxon>Streptophyta</taxon>
        <taxon>Embryophyta</taxon>
        <taxon>Tracheophyta</taxon>
        <taxon>Spermatophyta</taxon>
        <taxon>Magnoliopsida</taxon>
        <taxon>eudicotyledons</taxon>
        <taxon>Gunneridae</taxon>
        <taxon>Pentapetalae</taxon>
        <taxon>rosids</taxon>
        <taxon>malvids</taxon>
        <taxon>Brassicales</taxon>
        <taxon>Brassicaceae</taxon>
        <taxon>Coluteocarpeae</taxon>
        <taxon>Noccaea</taxon>
    </lineage>
</organism>